<dbReference type="PATRIC" id="fig|1029756.8.peg.3597"/>
<evidence type="ECO:0000313" key="1">
    <source>
        <dbReference type="EMBL" id="AHB49750.1"/>
    </source>
</evidence>
<dbReference type="OrthoDB" id="7933357at2"/>
<dbReference type="KEGG" id="hni:W911_17290"/>
<name>V5SI77_9HYPH</name>
<organism evidence="1 2">
    <name type="scientific">Hyphomicrobium nitrativorans NL23</name>
    <dbReference type="NCBI Taxonomy" id="1029756"/>
    <lineage>
        <taxon>Bacteria</taxon>
        <taxon>Pseudomonadati</taxon>
        <taxon>Pseudomonadota</taxon>
        <taxon>Alphaproteobacteria</taxon>
        <taxon>Hyphomicrobiales</taxon>
        <taxon>Hyphomicrobiaceae</taxon>
        <taxon>Hyphomicrobium</taxon>
    </lineage>
</organism>
<keyword evidence="2" id="KW-1185">Reference proteome</keyword>
<dbReference type="AlphaFoldDB" id="V5SI77"/>
<reference evidence="1 2" key="1">
    <citation type="journal article" date="2014" name="Genome Announc.">
        <title>Complete Genome Sequence of Hyphomicrobium nitrativorans Strain NL23, a Denitrifying Bacterium Isolated from Biofilm of a Methanol-Fed Denitrification System Treating Seawater at the Montreal Biodome.</title>
        <authorList>
            <person name="Martineau C."/>
            <person name="Villeneuve C."/>
            <person name="Mauffrey F."/>
            <person name="Villemur R."/>
        </authorList>
    </citation>
    <scope>NUCLEOTIDE SEQUENCE [LARGE SCALE GENOMIC DNA]</scope>
    <source>
        <strain evidence="1">NL23</strain>
    </source>
</reference>
<dbReference type="RefSeq" id="WP_023788746.1">
    <property type="nucleotide sequence ID" value="NC_022997.1"/>
</dbReference>
<protein>
    <submittedName>
        <fullName evidence="1">Uncharacterized protein</fullName>
    </submittedName>
</protein>
<dbReference type="STRING" id="1029756.W911_17290"/>
<sequence>MGLTADELRTSLEVIAAWRSDPDAAHPCPRCSAPGLALADRSARPYAEWYHLACAGCGLDETIHIPLGSPTLGDAD</sequence>
<proteinExistence type="predicted"/>
<dbReference type="Proteomes" id="UP000018542">
    <property type="component" value="Chromosome"/>
</dbReference>
<dbReference type="EMBL" id="CP006912">
    <property type="protein sequence ID" value="AHB49750.1"/>
    <property type="molecule type" value="Genomic_DNA"/>
</dbReference>
<dbReference type="HOGENOM" id="CLU_2699723_0_0_5"/>
<gene>
    <name evidence="1" type="ORF">W911_17290</name>
</gene>
<accession>V5SI77</accession>
<evidence type="ECO:0000313" key="2">
    <source>
        <dbReference type="Proteomes" id="UP000018542"/>
    </source>
</evidence>